<keyword evidence="1" id="KW-0472">Membrane</keyword>
<protein>
    <submittedName>
        <fullName evidence="3">DekiORF7</fullName>
    </submittedName>
</protein>
<sequence length="116" mass="13174">MSLDYYNYFIVIFVICLSLFAITLLLSSSANNKSNDVTETEEDSGDDYEFSCYQKPFGSYPHPTKCNAYYMCLGTDHTIFLYCSYGFEFDANLRQCVPISTTGCTANQRDYSLSAE</sequence>
<dbReference type="PROSITE" id="PS50940">
    <property type="entry name" value="CHIT_BIND_II"/>
    <property type="match status" value="1"/>
</dbReference>
<evidence type="ECO:0000256" key="1">
    <source>
        <dbReference type="SAM" id="Phobius"/>
    </source>
</evidence>
<dbReference type="EMBL" id="JX193905">
    <property type="protein sequence ID" value="AFS51886.1"/>
    <property type="molecule type" value="Genomic_DNA"/>
</dbReference>
<dbReference type="GO" id="GO:0005576">
    <property type="term" value="C:extracellular region"/>
    <property type="evidence" value="ECO:0007669"/>
    <property type="project" value="InterPro"/>
</dbReference>
<name>V9LSM0_9ABAC</name>
<dbReference type="SUPFAM" id="SSF57625">
    <property type="entry name" value="Invertebrate chitin-binding proteins"/>
    <property type="match status" value="1"/>
</dbReference>
<dbReference type="InterPro" id="IPR036508">
    <property type="entry name" value="Chitin-bd_dom_sf"/>
</dbReference>
<dbReference type="Pfam" id="PF01607">
    <property type="entry name" value="CBM_14"/>
    <property type="match status" value="1"/>
</dbReference>
<evidence type="ECO:0000259" key="2">
    <source>
        <dbReference type="PROSITE" id="PS50940"/>
    </source>
</evidence>
<dbReference type="SMART" id="SM00494">
    <property type="entry name" value="ChtBD2"/>
    <property type="match status" value="1"/>
</dbReference>
<dbReference type="InterPro" id="IPR002557">
    <property type="entry name" value="Chitin-bd_dom"/>
</dbReference>
<proteinExistence type="predicted"/>
<dbReference type="GO" id="GO:0008061">
    <property type="term" value="F:chitin binding"/>
    <property type="evidence" value="ECO:0007669"/>
    <property type="project" value="InterPro"/>
</dbReference>
<keyword evidence="1" id="KW-1133">Transmembrane helix</keyword>
<feature type="transmembrane region" description="Helical" evidence="1">
    <location>
        <begin position="6"/>
        <end position="26"/>
    </location>
</feature>
<accession>V9LSM0</accession>
<reference evidence="3" key="1">
    <citation type="submission" date="2012-06" db="EMBL/GenBank/DDBJ databases">
        <title>Genomic sequencing and analysis of the Dendrolimus kikuchii nucleopolyhedrovirus.</title>
        <authorList>
            <person name="Yang M.M."/>
        </authorList>
    </citation>
    <scope>NUCLEOTIDE SEQUENCE</scope>
    <source>
        <strain evidence="3">YN</strain>
    </source>
</reference>
<dbReference type="Gene3D" id="2.170.140.10">
    <property type="entry name" value="Chitin binding domain"/>
    <property type="match status" value="1"/>
</dbReference>
<keyword evidence="1" id="KW-0812">Transmembrane</keyword>
<organism evidence="3">
    <name type="scientific">Dendrolimus kikuchii nucleopolyhedrovirus</name>
    <dbReference type="NCBI Taxonomy" id="1219875"/>
    <lineage>
        <taxon>Viruses</taxon>
        <taxon>Viruses incertae sedis</taxon>
        <taxon>Naldaviricetes</taxon>
        <taxon>Lefavirales</taxon>
        <taxon>Baculoviridae</taxon>
        <taxon>Alphabaculovirus</taxon>
    </lineage>
</organism>
<feature type="domain" description="Chitin-binding type-2" evidence="2">
    <location>
        <begin position="49"/>
        <end position="106"/>
    </location>
</feature>
<evidence type="ECO:0000313" key="3">
    <source>
        <dbReference type="EMBL" id="AFS51886.1"/>
    </source>
</evidence>